<sequence length="92" mass="10183">MGTCVFDRGLPIWNHVPPTNRRYNTDYLSTGCPNGDPSAECRPYWKTTSLSTVVKQPLLGTRVTLAVHGSEPLTHHLVGSRIFVCSVYCFAS</sequence>
<dbReference type="Proteomes" id="UP000823775">
    <property type="component" value="Unassembled WGS sequence"/>
</dbReference>
<keyword evidence="2" id="KW-1185">Reference proteome</keyword>
<accession>A0ABS8RU76</accession>
<comment type="caution">
    <text evidence="1">The sequence shown here is derived from an EMBL/GenBank/DDBJ whole genome shotgun (WGS) entry which is preliminary data.</text>
</comment>
<feature type="non-terminal residue" evidence="1">
    <location>
        <position position="92"/>
    </location>
</feature>
<name>A0ABS8RU76_DATST</name>
<protein>
    <submittedName>
        <fullName evidence="1">Uncharacterized protein</fullName>
    </submittedName>
</protein>
<evidence type="ECO:0000313" key="2">
    <source>
        <dbReference type="Proteomes" id="UP000823775"/>
    </source>
</evidence>
<reference evidence="1 2" key="1">
    <citation type="journal article" date="2021" name="BMC Genomics">
        <title>Datura genome reveals duplications of psychoactive alkaloid biosynthetic genes and high mutation rate following tissue culture.</title>
        <authorList>
            <person name="Rajewski A."/>
            <person name="Carter-House D."/>
            <person name="Stajich J."/>
            <person name="Litt A."/>
        </authorList>
    </citation>
    <scope>NUCLEOTIDE SEQUENCE [LARGE SCALE GENOMIC DNA]</scope>
    <source>
        <strain evidence="1">AR-01</strain>
    </source>
</reference>
<evidence type="ECO:0000313" key="1">
    <source>
        <dbReference type="EMBL" id="MCD7450334.1"/>
    </source>
</evidence>
<organism evidence="1 2">
    <name type="scientific">Datura stramonium</name>
    <name type="common">Jimsonweed</name>
    <name type="synonym">Common thornapple</name>
    <dbReference type="NCBI Taxonomy" id="4076"/>
    <lineage>
        <taxon>Eukaryota</taxon>
        <taxon>Viridiplantae</taxon>
        <taxon>Streptophyta</taxon>
        <taxon>Embryophyta</taxon>
        <taxon>Tracheophyta</taxon>
        <taxon>Spermatophyta</taxon>
        <taxon>Magnoliopsida</taxon>
        <taxon>eudicotyledons</taxon>
        <taxon>Gunneridae</taxon>
        <taxon>Pentapetalae</taxon>
        <taxon>asterids</taxon>
        <taxon>lamiids</taxon>
        <taxon>Solanales</taxon>
        <taxon>Solanaceae</taxon>
        <taxon>Solanoideae</taxon>
        <taxon>Datureae</taxon>
        <taxon>Datura</taxon>
    </lineage>
</organism>
<gene>
    <name evidence="1" type="ORF">HAX54_005422</name>
</gene>
<dbReference type="EMBL" id="JACEIK010000127">
    <property type="protein sequence ID" value="MCD7450334.1"/>
    <property type="molecule type" value="Genomic_DNA"/>
</dbReference>
<proteinExistence type="predicted"/>